<keyword evidence="1" id="KW-0678">Repressor</keyword>
<dbReference type="PRINTS" id="PR00455">
    <property type="entry name" value="HTHTETR"/>
</dbReference>
<dbReference type="Gene3D" id="1.10.357.10">
    <property type="entry name" value="Tetracycline Repressor, domain 2"/>
    <property type="match status" value="1"/>
</dbReference>
<gene>
    <name evidence="5" type="ORF">AS888_09540</name>
</gene>
<evidence type="ECO:0000256" key="2">
    <source>
        <dbReference type="ARBA" id="ARBA00023125"/>
    </source>
</evidence>
<dbReference type="InterPro" id="IPR009057">
    <property type="entry name" value="Homeodomain-like_sf"/>
</dbReference>
<dbReference type="AlphaFoldDB" id="A0A109MTI6"/>
<dbReference type="EMBL" id="LNNH01000046">
    <property type="protein sequence ID" value="KWW12593.1"/>
    <property type="molecule type" value="Genomic_DNA"/>
</dbReference>
<dbReference type="Proteomes" id="UP000064189">
    <property type="component" value="Unassembled WGS sequence"/>
</dbReference>
<proteinExistence type="predicted"/>
<dbReference type="PROSITE" id="PS50977">
    <property type="entry name" value="HTH_TETR_2"/>
    <property type="match status" value="1"/>
</dbReference>
<dbReference type="InterPro" id="IPR050624">
    <property type="entry name" value="HTH-type_Tx_Regulator"/>
</dbReference>
<comment type="caution">
    <text evidence="5">The sequence shown here is derived from an EMBL/GenBank/DDBJ whole genome shotgun (WGS) entry which is preliminary data.</text>
</comment>
<dbReference type="RefSeq" id="WP_061143916.1">
    <property type="nucleotide sequence ID" value="NZ_LNNH01000046.1"/>
</dbReference>
<dbReference type="PANTHER" id="PTHR43479:SF22">
    <property type="entry name" value="TRANSCRIPTIONAL REGULATOR, TETR FAMILY"/>
    <property type="match status" value="1"/>
</dbReference>
<organism evidence="5 6">
    <name type="scientific">Peribacillus simplex</name>
    <dbReference type="NCBI Taxonomy" id="1478"/>
    <lineage>
        <taxon>Bacteria</taxon>
        <taxon>Bacillati</taxon>
        <taxon>Bacillota</taxon>
        <taxon>Bacilli</taxon>
        <taxon>Bacillales</taxon>
        <taxon>Bacillaceae</taxon>
        <taxon>Peribacillus</taxon>
    </lineage>
</organism>
<dbReference type="InterPro" id="IPR001647">
    <property type="entry name" value="HTH_TetR"/>
</dbReference>
<keyword evidence="6" id="KW-1185">Reference proteome</keyword>
<name>A0A109MTI6_9BACI</name>
<evidence type="ECO:0000313" key="6">
    <source>
        <dbReference type="Proteomes" id="UP000064189"/>
    </source>
</evidence>
<evidence type="ECO:0000256" key="3">
    <source>
        <dbReference type="PROSITE-ProRule" id="PRU00335"/>
    </source>
</evidence>
<evidence type="ECO:0000256" key="1">
    <source>
        <dbReference type="ARBA" id="ARBA00022491"/>
    </source>
</evidence>
<dbReference type="PROSITE" id="PS01081">
    <property type="entry name" value="HTH_TETR_1"/>
    <property type="match status" value="1"/>
</dbReference>
<keyword evidence="2 3" id="KW-0238">DNA-binding</keyword>
<reference evidence="5 6" key="1">
    <citation type="submission" date="2015-11" db="EMBL/GenBank/DDBJ databases">
        <title>Genome Sequence of Bacillus simplex strain VanAntwerpen2.</title>
        <authorList>
            <person name="Couger M.B."/>
        </authorList>
    </citation>
    <scope>NUCLEOTIDE SEQUENCE [LARGE SCALE GENOMIC DNA]</scope>
    <source>
        <strain evidence="5 6">VanAntwerpen02</strain>
    </source>
</reference>
<feature type="domain" description="HTH tetR-type" evidence="4">
    <location>
        <begin position="2"/>
        <end position="62"/>
    </location>
</feature>
<evidence type="ECO:0000313" key="5">
    <source>
        <dbReference type="EMBL" id="KWW12593.1"/>
    </source>
</evidence>
<dbReference type="SUPFAM" id="SSF46689">
    <property type="entry name" value="Homeodomain-like"/>
    <property type="match status" value="1"/>
</dbReference>
<accession>A0A109MTI6</accession>
<dbReference type="Pfam" id="PF00440">
    <property type="entry name" value="TetR_N"/>
    <property type="match status" value="1"/>
</dbReference>
<dbReference type="GO" id="GO:0003677">
    <property type="term" value="F:DNA binding"/>
    <property type="evidence" value="ECO:0007669"/>
    <property type="project" value="UniProtKB-UniRule"/>
</dbReference>
<evidence type="ECO:0000259" key="4">
    <source>
        <dbReference type="PROSITE" id="PS50977"/>
    </source>
</evidence>
<sequence length="296" mass="34549">MNERKQLVVKYAHELFIEKGYQATSIQDILDYSRISKGTFYNYFSSKSELLKAVFVSAQEKFEKERNELLIGQNLADIEIFIKQSELQIHSNKSSKLFTLYEEIMISNDTDLKNFITHVKFQNIHWLSSRFLEIFGAEKKPYILDCAILYSGMMHQTIHFNAMAKEPDFNPTEIIRYCVDRISTIIEDVSRANAQLLEPDVIKQWLPEMFHTQQDFHTALLNSANALKKMIFKLCQDDEAERVKNLKLIHFVQEEFLQNTDPRIFLIESALLSLSTNPKLKDTEELSTFEKIVANS</sequence>
<dbReference type="PANTHER" id="PTHR43479">
    <property type="entry name" value="ACREF/ENVCD OPERON REPRESSOR-RELATED"/>
    <property type="match status" value="1"/>
</dbReference>
<feature type="DNA-binding region" description="H-T-H motif" evidence="3">
    <location>
        <begin position="25"/>
        <end position="44"/>
    </location>
</feature>
<protein>
    <recommendedName>
        <fullName evidence="4">HTH tetR-type domain-containing protein</fullName>
    </recommendedName>
</protein>
<dbReference type="InterPro" id="IPR023772">
    <property type="entry name" value="DNA-bd_HTH_TetR-type_CS"/>
</dbReference>